<dbReference type="GO" id="GO:0016810">
    <property type="term" value="F:hydrolase activity, acting on carbon-nitrogen (but not peptide) bonds"/>
    <property type="evidence" value="ECO:0007669"/>
    <property type="project" value="InterPro"/>
</dbReference>
<dbReference type="Gene3D" id="2.30.40.10">
    <property type="entry name" value="Urease, subunit C, domain 1"/>
    <property type="match status" value="1"/>
</dbReference>
<dbReference type="AlphaFoldDB" id="A0A2V4T3T1"/>
<dbReference type="Proteomes" id="UP000247772">
    <property type="component" value="Unassembled WGS sequence"/>
</dbReference>
<dbReference type="Gene3D" id="3.20.20.140">
    <property type="entry name" value="Metal-dependent hydrolases"/>
    <property type="match status" value="1"/>
</dbReference>
<name>A0A2V4T3T1_9BURK</name>
<dbReference type="CDD" id="cd01299">
    <property type="entry name" value="Met_dep_hydrolase_A"/>
    <property type="match status" value="1"/>
</dbReference>
<protein>
    <submittedName>
        <fullName evidence="2">Imidazolonepropionase-like amidohydrolase</fullName>
    </submittedName>
</protein>
<dbReference type="InterPro" id="IPR051781">
    <property type="entry name" value="Metallo-dep_Hydrolase"/>
</dbReference>
<dbReference type="SUPFAM" id="SSF51556">
    <property type="entry name" value="Metallo-dependent hydrolases"/>
    <property type="match status" value="1"/>
</dbReference>
<evidence type="ECO:0000313" key="3">
    <source>
        <dbReference type="Proteomes" id="UP000247772"/>
    </source>
</evidence>
<dbReference type="InterPro" id="IPR006680">
    <property type="entry name" value="Amidohydro-rel"/>
</dbReference>
<dbReference type="Pfam" id="PF01979">
    <property type="entry name" value="Amidohydro_1"/>
    <property type="match status" value="1"/>
</dbReference>
<dbReference type="EMBL" id="QJSQ01000022">
    <property type="protein sequence ID" value="PYE18312.1"/>
    <property type="molecule type" value="Genomic_DNA"/>
</dbReference>
<comment type="caution">
    <text evidence="2">The sequence shown here is derived from an EMBL/GenBank/DDBJ whole genome shotgun (WGS) entry which is preliminary data.</text>
</comment>
<organism evidence="2 3">
    <name type="scientific">Paraburkholderia silvatlantica</name>
    <dbReference type="NCBI Taxonomy" id="321895"/>
    <lineage>
        <taxon>Bacteria</taxon>
        <taxon>Pseudomonadati</taxon>
        <taxon>Pseudomonadota</taxon>
        <taxon>Betaproteobacteria</taxon>
        <taxon>Burkholderiales</taxon>
        <taxon>Burkholderiaceae</taxon>
        <taxon>Paraburkholderia</taxon>
    </lineage>
</organism>
<accession>A0A2V4T3T1</accession>
<evidence type="ECO:0000259" key="1">
    <source>
        <dbReference type="Pfam" id="PF01979"/>
    </source>
</evidence>
<reference evidence="2 3" key="1">
    <citation type="submission" date="2018-06" db="EMBL/GenBank/DDBJ databases">
        <title>Genomic Encyclopedia of Type Strains, Phase IV (KMG-V): Genome sequencing to study the core and pangenomes of soil and plant-associated prokaryotes.</title>
        <authorList>
            <person name="Whitman W."/>
        </authorList>
    </citation>
    <scope>NUCLEOTIDE SEQUENCE [LARGE SCALE GENOMIC DNA]</scope>
    <source>
        <strain evidence="2 3">SRCL-318</strain>
    </source>
</reference>
<dbReference type="InterPro" id="IPR011059">
    <property type="entry name" value="Metal-dep_hydrolase_composite"/>
</dbReference>
<feature type="domain" description="Amidohydrolase-related" evidence="1">
    <location>
        <begin position="133"/>
        <end position="490"/>
    </location>
</feature>
<proteinExistence type="predicted"/>
<dbReference type="InterPro" id="IPR032466">
    <property type="entry name" value="Metal_Hydrolase"/>
</dbReference>
<dbReference type="PANTHER" id="PTHR43135:SF3">
    <property type="entry name" value="ALPHA-D-RIBOSE 1-METHYLPHOSPHONATE 5-TRIPHOSPHATE DIPHOSPHATASE"/>
    <property type="match status" value="1"/>
</dbReference>
<evidence type="ECO:0000313" key="2">
    <source>
        <dbReference type="EMBL" id="PYE18312.1"/>
    </source>
</evidence>
<dbReference type="SUPFAM" id="SSF51338">
    <property type="entry name" value="Composite domain of metallo-dependent hydrolases"/>
    <property type="match status" value="2"/>
</dbReference>
<gene>
    <name evidence="2" type="ORF">C7410_12214</name>
</gene>
<keyword evidence="2" id="KW-0378">Hydrolase</keyword>
<dbReference type="PANTHER" id="PTHR43135">
    <property type="entry name" value="ALPHA-D-RIBOSE 1-METHYLPHOSPHONATE 5-TRIPHOSPHATE DIPHOSPHATASE"/>
    <property type="match status" value="1"/>
</dbReference>
<dbReference type="InterPro" id="IPR057744">
    <property type="entry name" value="OTAase-like"/>
</dbReference>
<sequence length="497" mass="53153">MLFDSNGGDMASGKYRGVGRTSQLYSCFCNKALAQYANRRIGADLARRGFLIGMGATMLSTVLPELVQAQSASPAAAAPQPVTFTNFRLFDGKSAALRDGMYLVVEGGRISQLGQGQSPAAGTNRTVDCGGKVIMPGLIEMHWHAMLAALPIQTILQADLGLVYLAASAEAHRTLLRGFTTIRDVGGPTFALKQAIDAGMIPGPRIYPSGALITTTGGHGDFRPLTAIPRSTGEVSEQERTGANAIADSADEVRLRVREQFLQGATQIKLVGAGGVSTPRSPLDMLTFTEPQLRAAVETAGDWGTYVAVHAYTPEAVKRAVAAGAQCIEHGHLMDDRAAEIMAKNGTWLSTQPFVNEDDVGPLTGPVLDKFREVIVGTDNMYKLARKHALKVAFGTDLIFSPAVTARQGLMIGNMTRWYNGAEILRMVTGRNGELLALSGERNPYPAKLGVLERGAWADLLVVDGNPLDNVALLADPDKNLKLIMKDGRIYKDAMQT</sequence>